<reference evidence="2 3" key="1">
    <citation type="submission" date="2018-01" db="EMBL/GenBank/DDBJ databases">
        <title>Harnessing the power of phylogenomics to disentangle the directionality and signatures of interkingdom host jumping in the parasitic fungal genus Tolypocladium.</title>
        <authorList>
            <person name="Quandt C.A."/>
            <person name="Patterson W."/>
            <person name="Spatafora J.W."/>
        </authorList>
    </citation>
    <scope>NUCLEOTIDE SEQUENCE [LARGE SCALE GENOMIC DNA]</scope>
    <source>
        <strain evidence="2 3">NRBC 100945</strain>
    </source>
</reference>
<accession>A0A2S4L864</accession>
<keyword evidence="3" id="KW-1185">Reference proteome</keyword>
<feature type="region of interest" description="Disordered" evidence="1">
    <location>
        <begin position="1"/>
        <end position="149"/>
    </location>
</feature>
<evidence type="ECO:0000313" key="3">
    <source>
        <dbReference type="Proteomes" id="UP000237481"/>
    </source>
</evidence>
<dbReference type="AlphaFoldDB" id="A0A2S4L864"/>
<evidence type="ECO:0000256" key="1">
    <source>
        <dbReference type="SAM" id="MobiDB-lite"/>
    </source>
</evidence>
<feature type="compositionally biased region" description="Gly residues" evidence="1">
    <location>
        <begin position="23"/>
        <end position="35"/>
    </location>
</feature>
<dbReference type="Proteomes" id="UP000237481">
    <property type="component" value="Unassembled WGS sequence"/>
</dbReference>
<organism evidence="2 3">
    <name type="scientific">Tolypocladium paradoxum</name>
    <dbReference type="NCBI Taxonomy" id="94208"/>
    <lineage>
        <taxon>Eukaryota</taxon>
        <taxon>Fungi</taxon>
        <taxon>Dikarya</taxon>
        <taxon>Ascomycota</taxon>
        <taxon>Pezizomycotina</taxon>
        <taxon>Sordariomycetes</taxon>
        <taxon>Hypocreomycetidae</taxon>
        <taxon>Hypocreales</taxon>
        <taxon>Ophiocordycipitaceae</taxon>
        <taxon>Tolypocladium</taxon>
    </lineage>
</organism>
<feature type="compositionally biased region" description="Low complexity" evidence="1">
    <location>
        <begin position="121"/>
        <end position="136"/>
    </location>
</feature>
<evidence type="ECO:0000313" key="2">
    <source>
        <dbReference type="EMBL" id="POR38607.1"/>
    </source>
</evidence>
<feature type="compositionally biased region" description="Basic and acidic residues" evidence="1">
    <location>
        <begin position="11"/>
        <end position="22"/>
    </location>
</feature>
<feature type="compositionally biased region" description="Basic and acidic residues" evidence="1">
    <location>
        <begin position="38"/>
        <end position="47"/>
    </location>
</feature>
<gene>
    <name evidence="2" type="ORF">TPAR_01192</name>
</gene>
<name>A0A2S4L864_9HYPO</name>
<protein>
    <submittedName>
        <fullName evidence="2">Uncharacterized protein</fullName>
    </submittedName>
</protein>
<dbReference type="EMBL" id="PKSG01000125">
    <property type="protein sequence ID" value="POR38607.1"/>
    <property type="molecule type" value="Genomic_DNA"/>
</dbReference>
<sequence>MAMATTVVDTLKQRDRRRDGGRGFRGGGPRGGRGAVGRMDRREHASAADRGGVMPTSGGPAFGDARAGASSAVNSTKRSAARGRGAVVVKMRQDYEATSHRRRHGFEPTLSSRLHGRSRSAGEAHTAASARHAALHPGNRPRLQPDSNRNGWRVHLSVEQGGAYCNGALIRVHGGTSLVSNI</sequence>
<comment type="caution">
    <text evidence="2">The sequence shown here is derived from an EMBL/GenBank/DDBJ whole genome shotgun (WGS) entry which is preliminary data.</text>
</comment>
<proteinExistence type="predicted"/>